<evidence type="ECO:0000259" key="6">
    <source>
        <dbReference type="Pfam" id="PF08100"/>
    </source>
</evidence>
<evidence type="ECO:0000259" key="5">
    <source>
        <dbReference type="Pfam" id="PF00891"/>
    </source>
</evidence>
<dbReference type="PANTHER" id="PTHR43712:SF17">
    <property type="entry name" value="O-METHYLTRANSFERASE"/>
    <property type="match status" value="1"/>
</dbReference>
<keyword evidence="1 7" id="KW-0489">Methyltransferase</keyword>
<reference evidence="7 8" key="1">
    <citation type="submission" date="2018-11" db="EMBL/GenBank/DDBJ databases">
        <title>Genome sequence and assembly of Colletotrichum spinosum.</title>
        <authorList>
            <person name="Gan P."/>
            <person name="Shirasu K."/>
        </authorList>
    </citation>
    <scope>NUCLEOTIDE SEQUENCE [LARGE SCALE GENOMIC DNA]</scope>
    <source>
        <strain evidence="7 8">CBS 515.97</strain>
    </source>
</reference>
<dbReference type="GO" id="GO:0032259">
    <property type="term" value="P:methylation"/>
    <property type="evidence" value="ECO:0007669"/>
    <property type="project" value="UniProtKB-KW"/>
</dbReference>
<feature type="domain" description="O-methyltransferase dimerisation" evidence="6">
    <location>
        <begin position="78"/>
        <end position="139"/>
    </location>
</feature>
<dbReference type="InterPro" id="IPR001077">
    <property type="entry name" value="COMT_C"/>
</dbReference>
<dbReference type="InterPro" id="IPR012967">
    <property type="entry name" value="COMT_dimerisation"/>
</dbReference>
<dbReference type="Gene3D" id="3.40.50.150">
    <property type="entry name" value="Vaccinia Virus protein VP39"/>
    <property type="match status" value="1"/>
</dbReference>
<evidence type="ECO:0000313" key="8">
    <source>
        <dbReference type="Proteomes" id="UP000295083"/>
    </source>
</evidence>
<keyword evidence="3" id="KW-0949">S-adenosyl-L-methionine</keyword>
<dbReference type="PROSITE" id="PS51683">
    <property type="entry name" value="SAM_OMT_II"/>
    <property type="match status" value="1"/>
</dbReference>
<organism evidence="7 8">
    <name type="scientific">Colletotrichum spinosum</name>
    <dbReference type="NCBI Taxonomy" id="1347390"/>
    <lineage>
        <taxon>Eukaryota</taxon>
        <taxon>Fungi</taxon>
        <taxon>Dikarya</taxon>
        <taxon>Ascomycota</taxon>
        <taxon>Pezizomycotina</taxon>
        <taxon>Sordariomycetes</taxon>
        <taxon>Hypocreomycetidae</taxon>
        <taxon>Glomerellales</taxon>
        <taxon>Glomerellaceae</taxon>
        <taxon>Colletotrichum</taxon>
        <taxon>Colletotrichum orbiculare species complex</taxon>
    </lineage>
</organism>
<dbReference type="Pfam" id="PF00891">
    <property type="entry name" value="Methyltransf_2"/>
    <property type="match status" value="1"/>
</dbReference>
<dbReference type="PANTHER" id="PTHR43712">
    <property type="entry name" value="PUTATIVE (AFU_ORTHOLOGUE AFUA_4G14580)-RELATED"/>
    <property type="match status" value="1"/>
</dbReference>
<dbReference type="GO" id="GO:0046983">
    <property type="term" value="F:protein dimerization activity"/>
    <property type="evidence" value="ECO:0007669"/>
    <property type="project" value="InterPro"/>
</dbReference>
<dbReference type="InterPro" id="IPR029063">
    <property type="entry name" value="SAM-dependent_MTases_sf"/>
</dbReference>
<dbReference type="GO" id="GO:0008171">
    <property type="term" value="F:O-methyltransferase activity"/>
    <property type="evidence" value="ECO:0007669"/>
    <property type="project" value="InterPro"/>
</dbReference>
<name>A0A4R8QKA9_9PEZI</name>
<protein>
    <submittedName>
        <fullName evidence="7">O-methyltransferase mpaG</fullName>
    </submittedName>
</protein>
<gene>
    <name evidence="7" type="primary">mpaG-1</name>
    <name evidence="7" type="ORF">C8035_v005158</name>
</gene>
<evidence type="ECO:0000313" key="7">
    <source>
        <dbReference type="EMBL" id="TDZ36724.1"/>
    </source>
</evidence>
<dbReference type="SUPFAM" id="SSF46785">
    <property type="entry name" value="Winged helix' DNA-binding domain"/>
    <property type="match status" value="1"/>
</dbReference>
<dbReference type="Pfam" id="PF08100">
    <property type="entry name" value="Dimerisation"/>
    <property type="match status" value="1"/>
</dbReference>
<dbReference type="PIRSF" id="PIRSF005739">
    <property type="entry name" value="O-mtase"/>
    <property type="match status" value="1"/>
</dbReference>
<evidence type="ECO:0000256" key="3">
    <source>
        <dbReference type="ARBA" id="ARBA00022691"/>
    </source>
</evidence>
<dbReference type="EMBL" id="QAPG01000030">
    <property type="protein sequence ID" value="TDZ36724.1"/>
    <property type="molecule type" value="Genomic_DNA"/>
</dbReference>
<dbReference type="AlphaFoldDB" id="A0A4R8QKA9"/>
<feature type="active site" description="Proton acceptor" evidence="4">
    <location>
        <position position="321"/>
    </location>
</feature>
<keyword evidence="2 7" id="KW-0808">Transferase</keyword>
<keyword evidence="8" id="KW-1185">Reference proteome</keyword>
<evidence type="ECO:0000256" key="2">
    <source>
        <dbReference type="ARBA" id="ARBA00022679"/>
    </source>
</evidence>
<evidence type="ECO:0000256" key="4">
    <source>
        <dbReference type="PIRSR" id="PIRSR005739-1"/>
    </source>
</evidence>
<sequence length="413" mass="45889">MGSIPEKQPLDAVIAIQPNNPRRVAELSEKIGALGPVFSAEGNDGRLKLLKQARSLVQALETPRETMIKHCWAQPAVTFVIATGIESGLFDYMAKNPGPKTVGKLAAILNFDPDVLARMMRHLGSMGYLKEVGSDEYEGTNFTTSLSLPIIAGGYPCIVGGCWPTFGNFPSYLKKNDWRIAKDPRKGPMQDVIGEDSNFFQHMMTNYPAGQFQNHMAGYRQGRASWMDPDFYPVVDRLVRGADASPDAAFLVDIGGSIGHDLDEFCRKHPTAPGRHILQDLSHVLSQITKIDPKIERMAYDFHTEQPITGARAYYMHSVLHDWTDEVGRSILARVTAAMKPGYSKLLINENVLPPTDANWQTTALDMMMLTLFASRERTEAQWRQLLEPAGLKIVNIWSNGEGVEILIECELA</sequence>
<dbReference type="InterPro" id="IPR036388">
    <property type="entry name" value="WH-like_DNA-bd_sf"/>
</dbReference>
<feature type="domain" description="O-methyltransferase C-terminal" evidence="5">
    <location>
        <begin position="249"/>
        <end position="392"/>
    </location>
</feature>
<dbReference type="Proteomes" id="UP000295083">
    <property type="component" value="Unassembled WGS sequence"/>
</dbReference>
<comment type="caution">
    <text evidence="7">The sequence shown here is derived from an EMBL/GenBank/DDBJ whole genome shotgun (WGS) entry which is preliminary data.</text>
</comment>
<dbReference type="SUPFAM" id="SSF53335">
    <property type="entry name" value="S-adenosyl-L-methionine-dependent methyltransferases"/>
    <property type="match status" value="1"/>
</dbReference>
<proteinExistence type="predicted"/>
<dbReference type="InterPro" id="IPR016461">
    <property type="entry name" value="COMT-like"/>
</dbReference>
<dbReference type="InterPro" id="IPR036390">
    <property type="entry name" value="WH_DNA-bd_sf"/>
</dbReference>
<evidence type="ECO:0000256" key="1">
    <source>
        <dbReference type="ARBA" id="ARBA00022603"/>
    </source>
</evidence>
<accession>A0A4R8QKA9</accession>
<dbReference type="Gene3D" id="1.10.10.10">
    <property type="entry name" value="Winged helix-like DNA-binding domain superfamily/Winged helix DNA-binding domain"/>
    <property type="match status" value="1"/>
</dbReference>